<feature type="transmembrane region" description="Helical" evidence="9">
    <location>
        <begin position="118"/>
        <end position="137"/>
    </location>
</feature>
<comment type="caution">
    <text evidence="11">The sequence shown here is derived from an EMBL/GenBank/DDBJ whole genome shotgun (WGS) entry which is preliminary data.</text>
</comment>
<feature type="transmembrane region" description="Helical" evidence="9">
    <location>
        <begin position="143"/>
        <end position="166"/>
    </location>
</feature>
<dbReference type="GO" id="GO:0000155">
    <property type="term" value="F:phosphorelay sensor kinase activity"/>
    <property type="evidence" value="ECO:0007669"/>
    <property type="project" value="InterPro"/>
</dbReference>
<gene>
    <name evidence="11" type="ORF">GCM10010979_06240</name>
</gene>
<keyword evidence="9" id="KW-1133">Transmembrane helix</keyword>
<dbReference type="Pfam" id="PF07730">
    <property type="entry name" value="HisKA_3"/>
    <property type="match status" value="1"/>
</dbReference>
<dbReference type="Gene3D" id="3.30.565.10">
    <property type="entry name" value="Histidine kinase-like ATPase, C-terminal domain"/>
    <property type="match status" value="1"/>
</dbReference>
<keyword evidence="8" id="KW-0902">Two-component regulatory system</keyword>
<evidence type="ECO:0000256" key="2">
    <source>
        <dbReference type="ARBA" id="ARBA00012438"/>
    </source>
</evidence>
<dbReference type="GO" id="GO:0005524">
    <property type="term" value="F:ATP binding"/>
    <property type="evidence" value="ECO:0007669"/>
    <property type="project" value="UniProtKB-KW"/>
</dbReference>
<evidence type="ECO:0000313" key="11">
    <source>
        <dbReference type="EMBL" id="GGA94488.1"/>
    </source>
</evidence>
<proteinExistence type="predicted"/>
<dbReference type="PANTHER" id="PTHR24421">
    <property type="entry name" value="NITRATE/NITRITE SENSOR PROTEIN NARX-RELATED"/>
    <property type="match status" value="1"/>
</dbReference>
<reference evidence="11" key="2">
    <citation type="submission" date="2020-09" db="EMBL/GenBank/DDBJ databases">
        <authorList>
            <person name="Sun Q."/>
            <person name="Zhou Y."/>
        </authorList>
    </citation>
    <scope>NUCLEOTIDE SEQUENCE</scope>
    <source>
        <strain evidence="11">CGMCC 1.12813</strain>
    </source>
</reference>
<feature type="domain" description="Signal transduction histidine kinase subgroup 3 dimerisation and phosphoacceptor" evidence="10">
    <location>
        <begin position="198"/>
        <end position="264"/>
    </location>
</feature>
<evidence type="ECO:0000256" key="7">
    <source>
        <dbReference type="ARBA" id="ARBA00022840"/>
    </source>
</evidence>
<keyword evidence="3" id="KW-0597">Phosphoprotein</keyword>
<organism evidence="11 12">
    <name type="scientific">Conyzicola nivalis</name>
    <dbReference type="NCBI Taxonomy" id="1477021"/>
    <lineage>
        <taxon>Bacteria</taxon>
        <taxon>Bacillati</taxon>
        <taxon>Actinomycetota</taxon>
        <taxon>Actinomycetes</taxon>
        <taxon>Micrococcales</taxon>
        <taxon>Microbacteriaceae</taxon>
        <taxon>Conyzicola</taxon>
    </lineage>
</organism>
<dbReference type="InterPro" id="IPR050482">
    <property type="entry name" value="Sensor_HK_TwoCompSys"/>
</dbReference>
<evidence type="ECO:0000256" key="8">
    <source>
        <dbReference type="ARBA" id="ARBA00023012"/>
    </source>
</evidence>
<keyword evidence="5" id="KW-0547">Nucleotide-binding</keyword>
<evidence type="ECO:0000256" key="1">
    <source>
        <dbReference type="ARBA" id="ARBA00000085"/>
    </source>
</evidence>
<dbReference type="Proteomes" id="UP000606922">
    <property type="component" value="Unassembled WGS sequence"/>
</dbReference>
<comment type="catalytic activity">
    <reaction evidence="1">
        <text>ATP + protein L-histidine = ADP + protein N-phospho-L-histidine.</text>
        <dbReference type="EC" id="2.7.13.3"/>
    </reaction>
</comment>
<feature type="transmembrane region" description="Helical" evidence="9">
    <location>
        <begin position="94"/>
        <end position="111"/>
    </location>
</feature>
<feature type="transmembrane region" description="Helical" evidence="9">
    <location>
        <begin position="70"/>
        <end position="88"/>
    </location>
</feature>
<keyword evidence="9" id="KW-0472">Membrane</keyword>
<keyword evidence="6" id="KW-0418">Kinase</keyword>
<dbReference type="SUPFAM" id="SSF55874">
    <property type="entry name" value="ATPase domain of HSP90 chaperone/DNA topoisomerase II/histidine kinase"/>
    <property type="match status" value="1"/>
</dbReference>
<keyword evidence="9" id="KW-0812">Transmembrane</keyword>
<feature type="transmembrane region" description="Helical" evidence="9">
    <location>
        <begin position="46"/>
        <end position="63"/>
    </location>
</feature>
<dbReference type="EMBL" id="BMGB01000001">
    <property type="protein sequence ID" value="GGA94488.1"/>
    <property type="molecule type" value="Genomic_DNA"/>
</dbReference>
<evidence type="ECO:0000256" key="5">
    <source>
        <dbReference type="ARBA" id="ARBA00022741"/>
    </source>
</evidence>
<name>A0A916SCL7_9MICO</name>
<evidence type="ECO:0000313" key="12">
    <source>
        <dbReference type="Proteomes" id="UP000606922"/>
    </source>
</evidence>
<accession>A0A916SCL7</accession>
<dbReference type="CDD" id="cd16917">
    <property type="entry name" value="HATPase_UhpB-NarQ-NarX-like"/>
    <property type="match status" value="1"/>
</dbReference>
<keyword evidence="7" id="KW-0067">ATP-binding</keyword>
<dbReference type="InterPro" id="IPR011712">
    <property type="entry name" value="Sig_transdc_His_kin_sub3_dim/P"/>
</dbReference>
<dbReference type="GO" id="GO:0016020">
    <property type="term" value="C:membrane"/>
    <property type="evidence" value="ECO:0007669"/>
    <property type="project" value="InterPro"/>
</dbReference>
<sequence length="404" mass="43372">MMRHVPLPDWAWAIISGVASIAYFLITIETGTSFFEANGGPSVSALSVWGSVALFAVQAVPMIWRTRAPVLCFVLVYLCFLAAVYISIDRNLTITITFLFAIFNLAALTPWRTWGAVLGAAFAVDLAVHLVLAAMSIGALPPVAVLATLIRIVPSYVTPILAGLLYGSQRRRAELAAEAANAQRQARDGQLAAAVAEERNRMARELHDVAAHHLSGILLQTKAAIRVQTSNPSTTAELLESINSEGELTLQNLREVVGVLREDDETGAVSEPTLSRLPDLIESVRTLHPAIDLTVEGDIDDLSPATSLACYRIIQESLTNVRKHAPGAYVAIHVDRSAREVVLTVSNSAPPTDDATAPSTRAGHGVVGMRERATMLGGRLDSGRTPDGGWQTRAVIPIERRPVS</sequence>
<evidence type="ECO:0000256" key="6">
    <source>
        <dbReference type="ARBA" id="ARBA00022777"/>
    </source>
</evidence>
<protein>
    <recommendedName>
        <fullName evidence="2">histidine kinase</fullName>
        <ecNumber evidence="2">2.7.13.3</ecNumber>
    </recommendedName>
</protein>
<keyword evidence="4" id="KW-0808">Transferase</keyword>
<dbReference type="Gene3D" id="1.20.5.1930">
    <property type="match status" value="1"/>
</dbReference>
<evidence type="ECO:0000256" key="3">
    <source>
        <dbReference type="ARBA" id="ARBA00022553"/>
    </source>
</evidence>
<dbReference type="GO" id="GO:0046983">
    <property type="term" value="F:protein dimerization activity"/>
    <property type="evidence" value="ECO:0007669"/>
    <property type="project" value="InterPro"/>
</dbReference>
<reference evidence="11" key="1">
    <citation type="journal article" date="2014" name="Int. J. Syst. Evol. Microbiol.">
        <title>Complete genome sequence of Corynebacterium casei LMG S-19264T (=DSM 44701T), isolated from a smear-ripened cheese.</title>
        <authorList>
            <consortium name="US DOE Joint Genome Institute (JGI-PGF)"/>
            <person name="Walter F."/>
            <person name="Albersmeier A."/>
            <person name="Kalinowski J."/>
            <person name="Ruckert C."/>
        </authorList>
    </citation>
    <scope>NUCLEOTIDE SEQUENCE</scope>
    <source>
        <strain evidence="11">CGMCC 1.12813</strain>
    </source>
</reference>
<evidence type="ECO:0000259" key="10">
    <source>
        <dbReference type="Pfam" id="PF07730"/>
    </source>
</evidence>
<dbReference type="PANTHER" id="PTHR24421:SF10">
    <property type="entry name" value="NITRATE_NITRITE SENSOR PROTEIN NARQ"/>
    <property type="match status" value="1"/>
</dbReference>
<dbReference type="AlphaFoldDB" id="A0A916SCL7"/>
<feature type="transmembrane region" description="Helical" evidence="9">
    <location>
        <begin position="7"/>
        <end position="26"/>
    </location>
</feature>
<keyword evidence="12" id="KW-1185">Reference proteome</keyword>
<evidence type="ECO:0000256" key="9">
    <source>
        <dbReference type="SAM" id="Phobius"/>
    </source>
</evidence>
<dbReference type="InterPro" id="IPR036890">
    <property type="entry name" value="HATPase_C_sf"/>
</dbReference>
<evidence type="ECO:0000256" key="4">
    <source>
        <dbReference type="ARBA" id="ARBA00022679"/>
    </source>
</evidence>
<dbReference type="EC" id="2.7.13.3" evidence="2"/>